<keyword evidence="3" id="KW-0539">Nucleus</keyword>
<evidence type="ECO:0000313" key="6">
    <source>
        <dbReference type="EMBL" id="KAG8051234.1"/>
    </source>
</evidence>
<reference evidence="6" key="2">
    <citation type="submission" date="2021-02" db="EMBL/GenBank/DDBJ databases">
        <authorList>
            <person name="Kimball J.A."/>
            <person name="Haas M.W."/>
            <person name="Macchietto M."/>
            <person name="Kono T."/>
            <person name="Duquette J."/>
            <person name="Shao M."/>
        </authorList>
    </citation>
    <scope>NUCLEOTIDE SEQUENCE</scope>
    <source>
        <tissue evidence="6">Fresh leaf tissue</tissue>
    </source>
</reference>
<feature type="region of interest" description="Disordered" evidence="4">
    <location>
        <begin position="28"/>
        <end position="92"/>
    </location>
</feature>
<name>A0A8J5S6V4_ZIZPA</name>
<dbReference type="Proteomes" id="UP000729402">
    <property type="component" value="Unassembled WGS sequence"/>
</dbReference>
<evidence type="ECO:0000256" key="1">
    <source>
        <dbReference type="ARBA" id="ARBA00004123"/>
    </source>
</evidence>
<proteinExistence type="inferred from homology"/>
<reference evidence="6" key="1">
    <citation type="journal article" date="2021" name="bioRxiv">
        <title>Whole Genome Assembly and Annotation of Northern Wild Rice, Zizania palustris L., Supports a Whole Genome Duplication in the Zizania Genus.</title>
        <authorList>
            <person name="Haas M."/>
            <person name="Kono T."/>
            <person name="Macchietto M."/>
            <person name="Millas R."/>
            <person name="McGilp L."/>
            <person name="Shao M."/>
            <person name="Duquette J."/>
            <person name="Hirsch C.N."/>
            <person name="Kimball J."/>
        </authorList>
    </citation>
    <scope>NUCLEOTIDE SEQUENCE</scope>
    <source>
        <tissue evidence="6">Fresh leaf tissue</tissue>
    </source>
</reference>
<sequence>MHACFHGGAKITKSINVIRDFTKILMGGGGGDAQARRRPPEADGRRRRMRVCKDTAAAAASAKIAPAQLQEEADGDRQPSHMQEEVDGGGKKRQYCDKCCSALLEGGGTEEAAVAMTNVTEESGEEWVAEPEPGVLLTLAPRPDGATNRLVRIRFREELFDAWAAQSWWADNHDRIVELYSVVQPNSEDDDSNEETEAAMLPATPCQSEEEEASGSGAVSRLPSTSNFASSRSSDESAGTLGSPILGVITAPTTSGATAPATGAAEDEEADIPGQLPTAPCTEWVEEYESGVFITVRAYPGQRLQLRHVELRCTVSVKAPAYYASC</sequence>
<evidence type="ECO:0000313" key="7">
    <source>
        <dbReference type="Proteomes" id="UP000729402"/>
    </source>
</evidence>
<accession>A0A8J5S6V4</accession>
<evidence type="ECO:0000256" key="3">
    <source>
        <dbReference type="ARBA" id="ARBA00023242"/>
    </source>
</evidence>
<comment type="caution">
    <text evidence="6">The sequence shown here is derived from an EMBL/GenBank/DDBJ whole genome shotgun (WGS) entry which is preliminary data.</text>
</comment>
<dbReference type="GO" id="GO:0005634">
    <property type="term" value="C:nucleus"/>
    <property type="evidence" value="ECO:0007669"/>
    <property type="project" value="UniProtKB-SubCell"/>
</dbReference>
<dbReference type="AlphaFoldDB" id="A0A8J5S6V4"/>
<feature type="compositionally biased region" description="Low complexity" evidence="4">
    <location>
        <begin position="250"/>
        <end position="264"/>
    </location>
</feature>
<evidence type="ECO:0000259" key="5">
    <source>
        <dbReference type="PROSITE" id="PS51514"/>
    </source>
</evidence>
<gene>
    <name evidence="6" type="ORF">GUJ93_ZPchr0009g1494</name>
</gene>
<evidence type="ECO:0000256" key="4">
    <source>
        <dbReference type="SAM" id="MobiDB-lite"/>
    </source>
</evidence>
<dbReference type="EMBL" id="JAAALK010000289">
    <property type="protein sequence ID" value="KAG8051234.1"/>
    <property type="molecule type" value="Genomic_DNA"/>
</dbReference>
<feature type="domain" description="BRX" evidence="5">
    <location>
        <begin position="125"/>
        <end position="181"/>
    </location>
</feature>
<keyword evidence="7" id="KW-1185">Reference proteome</keyword>
<evidence type="ECO:0000256" key="2">
    <source>
        <dbReference type="ARBA" id="ARBA00009057"/>
    </source>
</evidence>
<feature type="region of interest" description="Disordered" evidence="4">
    <location>
        <begin position="186"/>
        <end position="274"/>
    </location>
</feature>
<feature type="compositionally biased region" description="Acidic residues" evidence="4">
    <location>
        <begin position="187"/>
        <end position="197"/>
    </location>
</feature>
<feature type="compositionally biased region" description="Polar residues" evidence="4">
    <location>
        <begin position="222"/>
        <end position="232"/>
    </location>
</feature>
<organism evidence="6 7">
    <name type="scientific">Zizania palustris</name>
    <name type="common">Northern wild rice</name>
    <dbReference type="NCBI Taxonomy" id="103762"/>
    <lineage>
        <taxon>Eukaryota</taxon>
        <taxon>Viridiplantae</taxon>
        <taxon>Streptophyta</taxon>
        <taxon>Embryophyta</taxon>
        <taxon>Tracheophyta</taxon>
        <taxon>Spermatophyta</taxon>
        <taxon>Magnoliopsida</taxon>
        <taxon>Liliopsida</taxon>
        <taxon>Poales</taxon>
        <taxon>Poaceae</taxon>
        <taxon>BOP clade</taxon>
        <taxon>Oryzoideae</taxon>
        <taxon>Oryzeae</taxon>
        <taxon>Zizaniinae</taxon>
        <taxon>Zizania</taxon>
    </lineage>
</organism>
<dbReference type="InterPro" id="IPR013591">
    <property type="entry name" value="Brevis_radix_dom"/>
</dbReference>
<dbReference type="PANTHER" id="PTHR46058">
    <property type="entry name" value="PROTEIN BREVIS RADIX-LIKE 1"/>
    <property type="match status" value="1"/>
</dbReference>
<dbReference type="InterPro" id="IPR044532">
    <property type="entry name" value="BRX-like"/>
</dbReference>
<protein>
    <recommendedName>
        <fullName evidence="5">BRX domain-containing protein</fullName>
    </recommendedName>
</protein>
<dbReference type="PROSITE" id="PS51514">
    <property type="entry name" value="BRX"/>
    <property type="match status" value="2"/>
</dbReference>
<dbReference type="OrthoDB" id="10250282at2759"/>
<comment type="similarity">
    <text evidence="2">Belongs to the BRX family.</text>
</comment>
<comment type="subcellular location">
    <subcellularLocation>
        <location evidence="1">Nucleus</location>
    </subcellularLocation>
</comment>
<dbReference type="Pfam" id="PF08381">
    <property type="entry name" value="BRX"/>
    <property type="match status" value="2"/>
</dbReference>
<feature type="compositionally biased region" description="Basic and acidic residues" evidence="4">
    <location>
        <begin position="75"/>
        <end position="92"/>
    </location>
</feature>
<feature type="domain" description="BRX" evidence="5">
    <location>
        <begin position="282"/>
        <end position="326"/>
    </location>
</feature>
<feature type="compositionally biased region" description="Basic and acidic residues" evidence="4">
    <location>
        <begin position="34"/>
        <end position="44"/>
    </location>
</feature>
<dbReference type="PANTHER" id="PTHR46058:SF16">
    <property type="entry name" value="PROTEIN BREVIS RADIX-LIKE 5-RELATED"/>
    <property type="match status" value="1"/>
</dbReference>
<feature type="compositionally biased region" description="Low complexity" evidence="4">
    <location>
        <begin position="56"/>
        <end position="67"/>
    </location>
</feature>